<evidence type="ECO:0000256" key="6">
    <source>
        <dbReference type="HAMAP-Rule" id="MF_00618"/>
    </source>
</evidence>
<dbReference type="EC" id="1.3.7.5" evidence="2 6"/>
<dbReference type="PANTHER" id="PTHR34557">
    <property type="entry name" value="PHYTOCHROMOBILIN:FERREDOXIN OXIDOREDUCTASE, CHLOROPLASTIC"/>
    <property type="match status" value="1"/>
</dbReference>
<evidence type="ECO:0000256" key="3">
    <source>
        <dbReference type="ARBA" id="ARBA00016783"/>
    </source>
</evidence>
<dbReference type="Gene3D" id="3.40.1500.20">
    <property type="match status" value="1"/>
</dbReference>
<gene>
    <name evidence="6" type="primary">pcyA</name>
    <name evidence="7" type="ORF">KME07_17425</name>
</gene>
<dbReference type="EMBL" id="JAHHHV010000074">
    <property type="protein sequence ID" value="MBW4467210.1"/>
    <property type="molecule type" value="Genomic_DNA"/>
</dbReference>
<dbReference type="InterPro" id="IPR022870">
    <property type="entry name" value="Ferredoxin_bilin_OxRdtase"/>
</dbReference>
<evidence type="ECO:0000313" key="7">
    <source>
        <dbReference type="EMBL" id="MBW4467210.1"/>
    </source>
</evidence>
<evidence type="ECO:0000256" key="4">
    <source>
        <dbReference type="ARBA" id="ARBA00023002"/>
    </source>
</evidence>
<comment type="caution">
    <text evidence="7">The sequence shown here is derived from an EMBL/GenBank/DDBJ whole genome shotgun (WGS) entry which is preliminary data.</text>
</comment>
<accession>A0A951PDR8</accession>
<evidence type="ECO:0000256" key="2">
    <source>
        <dbReference type="ARBA" id="ARBA00012716"/>
    </source>
</evidence>
<protein>
    <recommendedName>
        <fullName evidence="3 6">Phycocyanobilin:ferredoxin oxidoreductase</fullName>
        <ecNumber evidence="2 6">1.3.7.5</ecNumber>
    </recommendedName>
</protein>
<reference evidence="7" key="1">
    <citation type="submission" date="2021-05" db="EMBL/GenBank/DDBJ databases">
        <authorList>
            <person name="Pietrasiak N."/>
            <person name="Ward R."/>
            <person name="Stajich J.E."/>
            <person name="Kurbessoian T."/>
        </authorList>
    </citation>
    <scope>NUCLEOTIDE SEQUENCE</scope>
    <source>
        <strain evidence="7">GSE-TBD4-15B</strain>
    </source>
</reference>
<reference evidence="7" key="2">
    <citation type="journal article" date="2022" name="Microbiol. Resour. Announc.">
        <title>Metagenome Sequencing to Explore Phylogenomics of Terrestrial Cyanobacteria.</title>
        <authorList>
            <person name="Ward R.D."/>
            <person name="Stajich J.E."/>
            <person name="Johansen J.R."/>
            <person name="Huntemann M."/>
            <person name="Clum A."/>
            <person name="Foster B."/>
            <person name="Foster B."/>
            <person name="Roux S."/>
            <person name="Palaniappan K."/>
            <person name="Varghese N."/>
            <person name="Mukherjee S."/>
            <person name="Reddy T.B.K."/>
            <person name="Daum C."/>
            <person name="Copeland A."/>
            <person name="Chen I.A."/>
            <person name="Ivanova N.N."/>
            <person name="Kyrpides N.C."/>
            <person name="Shapiro N."/>
            <person name="Eloe-Fadrosh E.A."/>
            <person name="Pietrasiak N."/>
        </authorList>
    </citation>
    <scope>NUCLEOTIDE SEQUENCE</scope>
    <source>
        <strain evidence="7">GSE-TBD4-15B</strain>
    </source>
</reference>
<evidence type="ECO:0000256" key="5">
    <source>
        <dbReference type="ARBA" id="ARBA00049084"/>
    </source>
</evidence>
<dbReference type="HAMAP" id="MF_00618">
    <property type="entry name" value="Ferredoxin_bilin_red"/>
    <property type="match status" value="1"/>
</dbReference>
<comment type="similarity">
    <text evidence="1 6">Belongs to the HY2 family.</text>
</comment>
<comment type="function">
    <text evidence="6">Catalyzes the four-electron reduction of biliverdin IX-alpha (2-electron reduction at both the A and D rings); the reaction proceeds via an isolatable 2-electron intermediate, 181,182-dihydrobiliverdin.</text>
</comment>
<dbReference type="Pfam" id="PF05996">
    <property type="entry name" value="Fe_bilin_red"/>
    <property type="match status" value="1"/>
</dbReference>
<proteinExistence type="inferred from homology"/>
<sequence>MPSSSASIRQQQHPLIQQVANSIESIWQQYLELTPYDLPEDLGYVEGRLEGEKLIIENRCYQTPQFRKLHLELARVGSSLDILHCVMFPRPDYALPMFGTDLVSGRGQISMAVTDLSPVRSDRSLPDDYESQLSALPDAAFQDARSRPAWGDIFSDFCVLVRPANPREESQFLAQVETFLTIHCQRAVAATPTPDQQAEILAGQRHYCNQQQQNDKTRRVLEKAFGTEWADRYMTTVLFDLAEADRAAS</sequence>
<name>A0A951PDR8_9CYAN</name>
<dbReference type="PANTHER" id="PTHR34557:SF1">
    <property type="entry name" value="PHYTOCHROMOBILIN:FERREDOXIN OXIDOREDUCTASE, CHLOROPLASTIC"/>
    <property type="match status" value="1"/>
</dbReference>
<dbReference type="NCBIfam" id="NF002760">
    <property type="entry name" value="PRK02816.1"/>
    <property type="match status" value="1"/>
</dbReference>
<dbReference type="InterPro" id="IPR009249">
    <property type="entry name" value="Ferredoxin-dep_bilin_Rdtase"/>
</dbReference>
<dbReference type="AlphaFoldDB" id="A0A951PDR8"/>
<dbReference type="Proteomes" id="UP000707356">
    <property type="component" value="Unassembled WGS sequence"/>
</dbReference>
<evidence type="ECO:0000256" key="1">
    <source>
        <dbReference type="ARBA" id="ARBA00006908"/>
    </source>
</evidence>
<evidence type="ECO:0000313" key="8">
    <source>
        <dbReference type="Proteomes" id="UP000707356"/>
    </source>
</evidence>
<organism evidence="7 8">
    <name type="scientific">Pegethrix bostrychoides GSE-TBD4-15B</name>
    <dbReference type="NCBI Taxonomy" id="2839662"/>
    <lineage>
        <taxon>Bacteria</taxon>
        <taxon>Bacillati</taxon>
        <taxon>Cyanobacteriota</taxon>
        <taxon>Cyanophyceae</taxon>
        <taxon>Oculatellales</taxon>
        <taxon>Oculatellaceae</taxon>
        <taxon>Pegethrix</taxon>
    </lineage>
</organism>
<dbReference type="GO" id="GO:0050620">
    <property type="term" value="F:phycocyanobilin:ferredoxin oxidoreductase activity"/>
    <property type="evidence" value="ECO:0007669"/>
    <property type="project" value="UniProtKB-UniRule"/>
</dbReference>
<dbReference type="GO" id="GO:0050897">
    <property type="term" value="F:cobalt ion binding"/>
    <property type="evidence" value="ECO:0007669"/>
    <property type="project" value="InterPro"/>
</dbReference>
<comment type="catalytic activity">
    <reaction evidence="5 6">
        <text>(2R,3Z)-phycocyanobilin + 4 oxidized [2Fe-2S]-[ferredoxin] = biliverdin IXalpha + 4 reduced [2Fe-2S]-[ferredoxin] + 4 H(+)</text>
        <dbReference type="Rhea" id="RHEA:15309"/>
        <dbReference type="Rhea" id="RHEA-COMP:10000"/>
        <dbReference type="Rhea" id="RHEA-COMP:10001"/>
        <dbReference type="ChEBI" id="CHEBI:15378"/>
        <dbReference type="ChEBI" id="CHEBI:33737"/>
        <dbReference type="ChEBI" id="CHEBI:33738"/>
        <dbReference type="ChEBI" id="CHEBI:57437"/>
        <dbReference type="ChEBI" id="CHEBI:57991"/>
        <dbReference type="EC" id="1.3.7.5"/>
    </reaction>
</comment>
<dbReference type="GO" id="GO:0010024">
    <property type="term" value="P:phytochromobilin biosynthetic process"/>
    <property type="evidence" value="ECO:0007669"/>
    <property type="project" value="InterPro"/>
</dbReference>
<keyword evidence="4 6" id="KW-0560">Oxidoreductase</keyword>